<dbReference type="AlphaFoldDB" id="A0A401QC17"/>
<organism evidence="1 2">
    <name type="scientific">Scyliorhinus torazame</name>
    <name type="common">Cloudy catshark</name>
    <name type="synonym">Catulus torazame</name>
    <dbReference type="NCBI Taxonomy" id="75743"/>
    <lineage>
        <taxon>Eukaryota</taxon>
        <taxon>Metazoa</taxon>
        <taxon>Chordata</taxon>
        <taxon>Craniata</taxon>
        <taxon>Vertebrata</taxon>
        <taxon>Chondrichthyes</taxon>
        <taxon>Elasmobranchii</taxon>
        <taxon>Galeomorphii</taxon>
        <taxon>Galeoidea</taxon>
        <taxon>Carcharhiniformes</taxon>
        <taxon>Scyliorhinidae</taxon>
        <taxon>Scyliorhinus</taxon>
    </lineage>
</organism>
<name>A0A401QC17_SCYTO</name>
<accession>A0A401QC17</accession>
<protein>
    <submittedName>
        <fullName evidence="1">Uncharacterized protein</fullName>
    </submittedName>
</protein>
<proteinExistence type="predicted"/>
<evidence type="ECO:0000313" key="2">
    <source>
        <dbReference type="Proteomes" id="UP000288216"/>
    </source>
</evidence>
<sequence>DMKIELLDQFKAQLSELLDKAIEESIAYQSECKQMTKCQDPGHRNRPDKLATEKGKIFVNRRSMLE</sequence>
<dbReference type="Proteomes" id="UP000288216">
    <property type="component" value="Unassembled WGS sequence"/>
</dbReference>
<keyword evidence="2" id="KW-1185">Reference proteome</keyword>
<reference evidence="1 2" key="1">
    <citation type="journal article" date="2018" name="Nat. Ecol. Evol.">
        <title>Shark genomes provide insights into elasmobranch evolution and the origin of vertebrates.</title>
        <authorList>
            <person name="Hara Y"/>
            <person name="Yamaguchi K"/>
            <person name="Onimaru K"/>
            <person name="Kadota M"/>
            <person name="Koyanagi M"/>
            <person name="Keeley SD"/>
            <person name="Tatsumi K"/>
            <person name="Tanaka K"/>
            <person name="Motone F"/>
            <person name="Kageyama Y"/>
            <person name="Nozu R"/>
            <person name="Adachi N"/>
            <person name="Nishimura O"/>
            <person name="Nakagawa R"/>
            <person name="Tanegashima C"/>
            <person name="Kiyatake I"/>
            <person name="Matsumoto R"/>
            <person name="Murakumo K"/>
            <person name="Nishida K"/>
            <person name="Terakita A"/>
            <person name="Kuratani S"/>
            <person name="Sato K"/>
            <person name="Hyodo S Kuraku.S."/>
        </authorList>
    </citation>
    <scope>NUCLEOTIDE SEQUENCE [LARGE SCALE GENOMIC DNA]</scope>
</reference>
<dbReference type="EMBL" id="BFAA01036425">
    <property type="protein sequence ID" value="GCB82857.1"/>
    <property type="molecule type" value="Genomic_DNA"/>
</dbReference>
<feature type="non-terminal residue" evidence="1">
    <location>
        <position position="1"/>
    </location>
</feature>
<evidence type="ECO:0000313" key="1">
    <source>
        <dbReference type="EMBL" id="GCB82857.1"/>
    </source>
</evidence>
<comment type="caution">
    <text evidence="1">The sequence shown here is derived from an EMBL/GenBank/DDBJ whole genome shotgun (WGS) entry which is preliminary data.</text>
</comment>
<gene>
    <name evidence="1" type="ORF">scyTo_0023957</name>
</gene>